<dbReference type="Gene3D" id="2.70.150.10">
    <property type="entry name" value="Calcium-transporting ATPase, cytoplasmic transduction domain A"/>
    <property type="match status" value="1"/>
</dbReference>
<evidence type="ECO:0000256" key="2">
    <source>
        <dbReference type="ARBA" id="ARBA00006024"/>
    </source>
</evidence>
<dbReference type="InterPro" id="IPR036163">
    <property type="entry name" value="HMA_dom_sf"/>
</dbReference>
<feature type="transmembrane region" description="Helical" evidence="15">
    <location>
        <begin position="395"/>
        <end position="419"/>
    </location>
</feature>
<keyword evidence="4 15" id="KW-1003">Cell membrane</keyword>
<dbReference type="PROSITE" id="PS50846">
    <property type="entry name" value="HMA_2"/>
    <property type="match status" value="1"/>
</dbReference>
<dbReference type="PANTHER" id="PTHR43520:SF5">
    <property type="entry name" value="CATION-TRANSPORTING P-TYPE ATPASE-RELATED"/>
    <property type="match status" value="1"/>
</dbReference>
<dbReference type="PRINTS" id="PR00119">
    <property type="entry name" value="CATATPASE"/>
</dbReference>
<feature type="transmembrane region" description="Helical" evidence="15">
    <location>
        <begin position="156"/>
        <end position="174"/>
    </location>
</feature>
<organism evidence="17 18">
    <name type="scientific">Hoeflea poritis</name>
    <dbReference type="NCBI Taxonomy" id="2993659"/>
    <lineage>
        <taxon>Bacteria</taxon>
        <taxon>Pseudomonadati</taxon>
        <taxon>Pseudomonadota</taxon>
        <taxon>Alphaproteobacteria</taxon>
        <taxon>Hyphomicrobiales</taxon>
        <taxon>Rhizobiaceae</taxon>
        <taxon>Hoeflea</taxon>
    </lineage>
</organism>
<proteinExistence type="inferred from homology"/>
<dbReference type="NCBIfam" id="TIGR01494">
    <property type="entry name" value="ATPase_P-type"/>
    <property type="match status" value="1"/>
</dbReference>
<sequence length="766" mass="80857">MSCCAPGTESAVALEKALHDGPSSEEMRLASRDIGSGLRQTDLSVPGIHCGACIRNIENGLNRLEFIDNARVNMSTKRVSVAWSDGAGDPGAIIQTLHRLGYEAHLFDFAGEAEDKTLSMMLRSLAVAGFAAANIMLLSVSVWSGAEAATRDLFHWISALIAIPALAYSGRIFFRSAFSALRNGRLNMDVPISLAVVLAFAMSLYETINSGEHAYFDASVTLLFFLLIGRTLDHMMREKARSAVKGLARLSPRGAMTLKSDGSKVFLPVDDISAGMTILLAAGDRVPVDARVISGSSDLDCSLVNGESAPQTVSQGSVLRAGTLNLTGPLTIEALAPASQSFLAEMMQLMERAESGKAGYRRIADRAAELYAPVVHLVALFSFIGWMIVSGDWHHSLYIAIAVLIITCPCALALAVPVVQVVAAGRLFEDGIMAKDGVAMERLAQADTIVFDKTGTLTLGRPRLLNADAIRPEYLELAAQLGTHSRHPLSRALAQAAGSAQTADFEAIEEVPGAGLEARRDGVTYRLGRADWALAVTGGGSGDNEDKGQAVLSADGRFLAAFVFEDRLRSGAAATVAELKAEGYPVEIISGDRAGVVARLAETLGISRYRSGVLPGEKAAYVSGLVKEGRKVLMVGDGLNDAPALVSAYVSMAPASAADVGRNAADFVFLHENFSAVSNAIAVSKKAGSLIRQNFGLAIVYNMIAIPSAILGYATPLVAALAMSSSSLVVVLNALRLRIRKRKAAQFATASQPDDRLGAKAPEPAQ</sequence>
<keyword evidence="11" id="KW-1278">Translocase</keyword>
<evidence type="ECO:0000256" key="12">
    <source>
        <dbReference type="ARBA" id="ARBA00022989"/>
    </source>
</evidence>
<name>A0ABT4VKH9_9HYPH</name>
<evidence type="ECO:0000256" key="9">
    <source>
        <dbReference type="ARBA" id="ARBA00022840"/>
    </source>
</evidence>
<keyword evidence="8 15" id="KW-0547">Nucleotide-binding</keyword>
<dbReference type="InterPro" id="IPR059000">
    <property type="entry name" value="ATPase_P-type_domA"/>
</dbReference>
<dbReference type="Pfam" id="PF00403">
    <property type="entry name" value="HMA"/>
    <property type="match status" value="1"/>
</dbReference>
<evidence type="ECO:0000256" key="5">
    <source>
        <dbReference type="ARBA" id="ARBA00022553"/>
    </source>
</evidence>
<dbReference type="PANTHER" id="PTHR43520">
    <property type="entry name" value="ATP7, ISOFORM B"/>
    <property type="match status" value="1"/>
</dbReference>
<evidence type="ECO:0000256" key="11">
    <source>
        <dbReference type="ARBA" id="ARBA00022967"/>
    </source>
</evidence>
<evidence type="ECO:0000313" key="18">
    <source>
        <dbReference type="Proteomes" id="UP001148313"/>
    </source>
</evidence>
<dbReference type="Gene3D" id="3.30.70.100">
    <property type="match status" value="1"/>
</dbReference>
<dbReference type="RefSeq" id="WP_271088142.1">
    <property type="nucleotide sequence ID" value="NZ_JAPJZH010000002.1"/>
</dbReference>
<keyword evidence="7 15" id="KW-0479">Metal-binding</keyword>
<keyword evidence="10" id="KW-0460">Magnesium</keyword>
<dbReference type="NCBIfam" id="TIGR01511">
    <property type="entry name" value="ATPase-IB1_Cu"/>
    <property type="match status" value="1"/>
</dbReference>
<protein>
    <submittedName>
        <fullName evidence="17">Cation-translocating P-type ATPase</fullName>
    </submittedName>
</protein>
<comment type="subcellular location">
    <subcellularLocation>
        <location evidence="1">Cell membrane</location>
        <topology evidence="1">Multi-pass membrane protein</topology>
    </subcellularLocation>
</comment>
<dbReference type="NCBIfam" id="TIGR01512">
    <property type="entry name" value="ATPase-IB2_Cd"/>
    <property type="match status" value="1"/>
</dbReference>
<dbReference type="InterPro" id="IPR044492">
    <property type="entry name" value="P_typ_ATPase_HD_dom"/>
</dbReference>
<dbReference type="SUPFAM" id="SSF56784">
    <property type="entry name" value="HAD-like"/>
    <property type="match status" value="1"/>
</dbReference>
<feature type="transmembrane region" description="Helical" evidence="15">
    <location>
        <begin position="214"/>
        <end position="232"/>
    </location>
</feature>
<dbReference type="PRINTS" id="PR00943">
    <property type="entry name" value="CUATPASE"/>
</dbReference>
<keyword evidence="14 15" id="KW-0472">Membrane</keyword>
<evidence type="ECO:0000256" key="6">
    <source>
        <dbReference type="ARBA" id="ARBA00022692"/>
    </source>
</evidence>
<reference evidence="17" key="1">
    <citation type="submission" date="2022-11" db="EMBL/GenBank/DDBJ databases">
        <title>Hoeflea poritis sp. nov., isolated from scleractinian coral Porites lutea.</title>
        <authorList>
            <person name="Zhang G."/>
            <person name="Wei Q."/>
            <person name="Cai L."/>
        </authorList>
    </citation>
    <scope>NUCLEOTIDE SEQUENCE</scope>
    <source>
        <strain evidence="17">E7-10</strain>
    </source>
</reference>
<dbReference type="Pfam" id="PF00702">
    <property type="entry name" value="Hydrolase"/>
    <property type="match status" value="1"/>
</dbReference>
<dbReference type="Proteomes" id="UP001148313">
    <property type="component" value="Unassembled WGS sequence"/>
</dbReference>
<dbReference type="SFLD" id="SFLDS00003">
    <property type="entry name" value="Haloacid_Dehalogenase"/>
    <property type="match status" value="1"/>
</dbReference>
<dbReference type="InterPro" id="IPR023214">
    <property type="entry name" value="HAD_sf"/>
</dbReference>
<accession>A0ABT4VKH9</accession>
<keyword evidence="3" id="KW-0813">Transport</keyword>
<dbReference type="Pfam" id="PF00122">
    <property type="entry name" value="E1-E2_ATPase"/>
    <property type="match status" value="1"/>
</dbReference>
<dbReference type="NCBIfam" id="TIGR01525">
    <property type="entry name" value="ATPase-IB_hvy"/>
    <property type="match status" value="1"/>
</dbReference>
<evidence type="ECO:0000259" key="16">
    <source>
        <dbReference type="PROSITE" id="PS50846"/>
    </source>
</evidence>
<dbReference type="SFLD" id="SFLDG00002">
    <property type="entry name" value="C1.7:_P-type_atpase_like"/>
    <property type="match status" value="1"/>
</dbReference>
<dbReference type="Gene3D" id="3.40.1110.10">
    <property type="entry name" value="Calcium-transporting ATPase, cytoplasmic domain N"/>
    <property type="match status" value="1"/>
</dbReference>
<keyword evidence="12 15" id="KW-1133">Transmembrane helix</keyword>
<keyword evidence="9 15" id="KW-0067">ATP-binding</keyword>
<keyword evidence="13" id="KW-0406">Ion transport</keyword>
<evidence type="ECO:0000256" key="1">
    <source>
        <dbReference type="ARBA" id="ARBA00004651"/>
    </source>
</evidence>
<feature type="transmembrane region" description="Helical" evidence="15">
    <location>
        <begin position="370"/>
        <end position="389"/>
    </location>
</feature>
<keyword evidence="6 15" id="KW-0812">Transmembrane</keyword>
<dbReference type="InterPro" id="IPR036412">
    <property type="entry name" value="HAD-like_sf"/>
</dbReference>
<evidence type="ECO:0000256" key="15">
    <source>
        <dbReference type="RuleBase" id="RU362081"/>
    </source>
</evidence>
<evidence type="ECO:0000256" key="8">
    <source>
        <dbReference type="ARBA" id="ARBA00022741"/>
    </source>
</evidence>
<evidence type="ECO:0000256" key="10">
    <source>
        <dbReference type="ARBA" id="ARBA00022842"/>
    </source>
</evidence>
<dbReference type="SUPFAM" id="SSF81653">
    <property type="entry name" value="Calcium ATPase, transduction domain A"/>
    <property type="match status" value="1"/>
</dbReference>
<feature type="transmembrane region" description="Helical" evidence="15">
    <location>
        <begin position="125"/>
        <end position="144"/>
    </location>
</feature>
<evidence type="ECO:0000256" key="4">
    <source>
        <dbReference type="ARBA" id="ARBA00022475"/>
    </source>
</evidence>
<keyword evidence="18" id="KW-1185">Reference proteome</keyword>
<dbReference type="InterPro" id="IPR001757">
    <property type="entry name" value="P_typ_ATPase"/>
</dbReference>
<dbReference type="Gene3D" id="3.40.50.1000">
    <property type="entry name" value="HAD superfamily/HAD-like"/>
    <property type="match status" value="1"/>
</dbReference>
<evidence type="ECO:0000256" key="13">
    <source>
        <dbReference type="ARBA" id="ARBA00023065"/>
    </source>
</evidence>
<dbReference type="InterPro" id="IPR027256">
    <property type="entry name" value="P-typ_ATPase_IB"/>
</dbReference>
<dbReference type="InterPro" id="IPR008250">
    <property type="entry name" value="ATPase_P-typ_transduc_dom_A_sf"/>
</dbReference>
<dbReference type="EMBL" id="JAPJZH010000002">
    <property type="protein sequence ID" value="MDA4844612.1"/>
    <property type="molecule type" value="Genomic_DNA"/>
</dbReference>
<dbReference type="PROSITE" id="PS00154">
    <property type="entry name" value="ATPASE_E1_E2"/>
    <property type="match status" value="1"/>
</dbReference>
<feature type="transmembrane region" description="Helical" evidence="15">
    <location>
        <begin position="186"/>
        <end position="208"/>
    </location>
</feature>
<comment type="similarity">
    <text evidence="2 15">Belongs to the cation transport ATPase (P-type) (TC 3.A.3) family. Type IB subfamily.</text>
</comment>
<dbReference type="SUPFAM" id="SSF55008">
    <property type="entry name" value="HMA, heavy metal-associated domain"/>
    <property type="match status" value="1"/>
</dbReference>
<feature type="transmembrane region" description="Helical" evidence="15">
    <location>
        <begin position="717"/>
        <end position="735"/>
    </location>
</feature>
<evidence type="ECO:0000256" key="3">
    <source>
        <dbReference type="ARBA" id="ARBA00022448"/>
    </source>
</evidence>
<evidence type="ECO:0000256" key="7">
    <source>
        <dbReference type="ARBA" id="ARBA00022723"/>
    </source>
</evidence>
<feature type="domain" description="HMA" evidence="16">
    <location>
        <begin position="39"/>
        <end position="105"/>
    </location>
</feature>
<feature type="transmembrane region" description="Helical" evidence="15">
    <location>
        <begin position="694"/>
        <end position="711"/>
    </location>
</feature>
<comment type="caution">
    <text evidence="17">The sequence shown here is derived from an EMBL/GenBank/DDBJ whole genome shotgun (WGS) entry which is preliminary data.</text>
</comment>
<evidence type="ECO:0000313" key="17">
    <source>
        <dbReference type="EMBL" id="MDA4844612.1"/>
    </source>
</evidence>
<dbReference type="SFLD" id="SFLDF00027">
    <property type="entry name" value="p-type_atpase"/>
    <property type="match status" value="1"/>
</dbReference>
<dbReference type="InterPro" id="IPR023298">
    <property type="entry name" value="ATPase_P-typ_TM_dom_sf"/>
</dbReference>
<gene>
    <name evidence="17" type="ORF">OOZ53_04585</name>
</gene>
<dbReference type="CDD" id="cd02092">
    <property type="entry name" value="P-type_ATPase_FixI-like"/>
    <property type="match status" value="1"/>
</dbReference>
<evidence type="ECO:0000256" key="14">
    <source>
        <dbReference type="ARBA" id="ARBA00023136"/>
    </source>
</evidence>
<dbReference type="CDD" id="cd00371">
    <property type="entry name" value="HMA"/>
    <property type="match status" value="1"/>
</dbReference>
<keyword evidence="5" id="KW-0597">Phosphoprotein</keyword>
<dbReference type="InterPro" id="IPR018303">
    <property type="entry name" value="ATPase_P-typ_P_site"/>
</dbReference>
<dbReference type="SUPFAM" id="SSF81665">
    <property type="entry name" value="Calcium ATPase, transmembrane domain M"/>
    <property type="match status" value="1"/>
</dbReference>
<dbReference type="InterPro" id="IPR023299">
    <property type="entry name" value="ATPase_P-typ_cyto_dom_N"/>
</dbReference>
<dbReference type="InterPro" id="IPR006121">
    <property type="entry name" value="HMA_dom"/>
</dbReference>